<dbReference type="SUPFAM" id="SSF52540">
    <property type="entry name" value="P-loop containing nucleoside triphosphate hydrolases"/>
    <property type="match status" value="1"/>
</dbReference>
<organism evidence="4 5">
    <name type="scientific">Candidatus Bealeia paramacronuclearis</name>
    <dbReference type="NCBI Taxonomy" id="1921001"/>
    <lineage>
        <taxon>Bacteria</taxon>
        <taxon>Pseudomonadati</taxon>
        <taxon>Pseudomonadota</taxon>
        <taxon>Alphaproteobacteria</taxon>
        <taxon>Holosporales</taxon>
        <taxon>Holosporaceae</taxon>
        <taxon>Candidatus Bealeia</taxon>
    </lineage>
</organism>
<dbReference type="PANTHER" id="PTHR23408:SF3">
    <property type="entry name" value="METHYLMALONIC ACIDURIA TYPE A PROTEIN, MITOCHONDRIAL"/>
    <property type="match status" value="1"/>
</dbReference>
<evidence type="ECO:0000313" key="5">
    <source>
        <dbReference type="Proteomes" id="UP001330434"/>
    </source>
</evidence>
<dbReference type="CDD" id="cd03114">
    <property type="entry name" value="MMAA-like"/>
    <property type="match status" value="1"/>
</dbReference>
<gene>
    <name evidence="3" type="ORF">Bealeia1_00337</name>
    <name evidence="4" type="ORF">Bealeia1_00565</name>
</gene>
<dbReference type="InterPro" id="IPR005129">
    <property type="entry name" value="GTPase_ArgK"/>
</dbReference>
<name>A0ABZ2C3Y2_9PROT</name>
<dbReference type="InterPro" id="IPR003593">
    <property type="entry name" value="AAA+_ATPase"/>
</dbReference>
<reference evidence="4" key="1">
    <citation type="submission" date="2023-08" db="EMBL/GenBank/DDBJ databases">
        <authorList>
            <person name="Giovannini M.G."/>
            <person name="Castelli M.C."/>
            <person name="Petroni G.P."/>
        </authorList>
    </citation>
    <scope>NUCLEOTIDE SEQUENCE</scope>
    <source>
        <strain evidence="4">US_Bl 15I1</strain>
    </source>
</reference>
<proteinExistence type="inferred from homology"/>
<dbReference type="RefSeq" id="WP_331255265.1">
    <property type="nucleotide sequence ID" value="NZ_CP133270.1"/>
</dbReference>
<evidence type="ECO:0000313" key="3">
    <source>
        <dbReference type="EMBL" id="WVX66164.1"/>
    </source>
</evidence>
<dbReference type="Gene3D" id="1.20.5.170">
    <property type="match status" value="1"/>
</dbReference>
<dbReference type="SMART" id="SM00382">
    <property type="entry name" value="AAA"/>
    <property type="match status" value="1"/>
</dbReference>
<accession>A0ABZ2C3Y2</accession>
<sequence length="325" mass="35581">MIISELKDNLVKGDRRAIAQAMTLVESSRPEHQHNAQALLAMILPLTEKSFRIGISGAPGVGKSTFIESFGRDLLQKGHRVAVLAIDPSSTLSKGSILADKTRMVTLSQSPDAFIRPSPSGGILGGTAQRTTDVIRIAEAAGFDIILIETVGVGQSELAVYDLSDMVLLLLGPALGDELQGIKKGIVEIADLIVINKADSGLEERCLQTAQAYRGALEMSRPRLQSWTPKVEVISAIESKGFQALFKDIEDYKVVTQTSGEWQTRRQSQAQHWLEEEMKALLWQKIQTAWDAEIQKSLTLIKDKKSTPSQEAQRIICENGGHIQV</sequence>
<evidence type="ECO:0000259" key="2">
    <source>
        <dbReference type="SMART" id="SM00382"/>
    </source>
</evidence>
<dbReference type="PANTHER" id="PTHR23408">
    <property type="entry name" value="METHYLMALONYL-COA MUTASE"/>
    <property type="match status" value="1"/>
</dbReference>
<dbReference type="Pfam" id="PF03308">
    <property type="entry name" value="MeaB"/>
    <property type="match status" value="1"/>
</dbReference>
<dbReference type="EMBL" id="CP133270">
    <property type="protein sequence ID" value="WVX66388.1"/>
    <property type="molecule type" value="Genomic_DNA"/>
</dbReference>
<evidence type="ECO:0000256" key="1">
    <source>
        <dbReference type="ARBA" id="ARBA00009625"/>
    </source>
</evidence>
<keyword evidence="5" id="KW-1185">Reference proteome</keyword>
<dbReference type="EMBL" id="CP133270">
    <property type="protein sequence ID" value="WVX66164.1"/>
    <property type="molecule type" value="Genomic_DNA"/>
</dbReference>
<reference evidence="4 5" key="2">
    <citation type="journal article" date="2024" name="Environ. Microbiol.">
        <title>Novel evolutionary insights on the interactions of the Holosporales (Alphaproteobacteria) with eukaryotic hosts from comparative genomics.</title>
        <authorList>
            <person name="Giovannini M."/>
            <person name="Petroni G."/>
            <person name="Castelli M."/>
        </authorList>
    </citation>
    <scope>NUCLEOTIDE SEQUENCE [LARGE SCALE GENOMIC DNA]</scope>
    <source>
        <strain evidence="4 5">US_Bl 15I1</strain>
    </source>
</reference>
<feature type="domain" description="AAA+ ATPase" evidence="2">
    <location>
        <begin position="49"/>
        <end position="232"/>
    </location>
</feature>
<dbReference type="NCBIfam" id="NF006958">
    <property type="entry name" value="PRK09435.1"/>
    <property type="match status" value="1"/>
</dbReference>
<protein>
    <submittedName>
        <fullName evidence="3">GTPase</fullName>
    </submittedName>
    <submittedName>
        <fullName evidence="4">P-loop NTPase family protein</fullName>
    </submittedName>
</protein>
<evidence type="ECO:0000313" key="4">
    <source>
        <dbReference type="EMBL" id="WVX66388.1"/>
    </source>
</evidence>
<comment type="similarity">
    <text evidence="1">Belongs to the SIMIBI class G3E GTPase family. ArgK/MeaB subfamily.</text>
</comment>
<dbReference type="Gene3D" id="3.40.50.300">
    <property type="entry name" value="P-loop containing nucleotide triphosphate hydrolases"/>
    <property type="match status" value="1"/>
</dbReference>
<dbReference type="NCBIfam" id="TIGR00750">
    <property type="entry name" value="lao"/>
    <property type="match status" value="1"/>
</dbReference>
<dbReference type="InterPro" id="IPR027417">
    <property type="entry name" value="P-loop_NTPase"/>
</dbReference>
<dbReference type="Proteomes" id="UP001330434">
    <property type="component" value="Chromosome"/>
</dbReference>